<evidence type="ECO:0000256" key="5">
    <source>
        <dbReference type="PIRSR" id="PIRSR004692-2"/>
    </source>
</evidence>
<dbReference type="GO" id="GO:1901135">
    <property type="term" value="P:carbohydrate derivative metabolic process"/>
    <property type="evidence" value="ECO:0007669"/>
    <property type="project" value="InterPro"/>
</dbReference>
<dbReference type="PANTHER" id="PTHR42745:SF1">
    <property type="entry name" value="ARABINOSE 5-PHOSPHATE ISOMERASE KDSD"/>
    <property type="match status" value="1"/>
</dbReference>
<evidence type="ECO:0000256" key="4">
    <source>
        <dbReference type="PIRNR" id="PIRNR004692"/>
    </source>
</evidence>
<dbReference type="NCBIfam" id="TIGR00393">
    <property type="entry name" value="kpsF"/>
    <property type="match status" value="1"/>
</dbReference>
<keyword evidence="10" id="KW-0413">Isomerase</keyword>
<dbReference type="GO" id="GO:0019146">
    <property type="term" value="F:arabinose-5-phosphate isomerase activity"/>
    <property type="evidence" value="ECO:0007669"/>
    <property type="project" value="UniProtKB-ARBA"/>
</dbReference>
<feature type="domain" description="CBS" evidence="8">
    <location>
        <begin position="216"/>
        <end position="275"/>
    </location>
</feature>
<dbReference type="PROSITE" id="PS51464">
    <property type="entry name" value="SIS"/>
    <property type="match status" value="1"/>
</dbReference>
<evidence type="ECO:0000256" key="6">
    <source>
        <dbReference type="PIRSR" id="PIRSR004692-3"/>
    </source>
</evidence>
<dbReference type="InterPro" id="IPR035474">
    <property type="entry name" value="SIS_Kpsf"/>
</dbReference>
<dbReference type="CDD" id="cd04604">
    <property type="entry name" value="CBS_pair_SIS_assoc"/>
    <property type="match status" value="1"/>
</dbReference>
<dbReference type="EMBL" id="QKYU01000016">
    <property type="protein sequence ID" value="PZW43117.1"/>
    <property type="molecule type" value="Genomic_DNA"/>
</dbReference>
<evidence type="ECO:0000256" key="7">
    <source>
        <dbReference type="PROSITE-ProRule" id="PRU00703"/>
    </source>
</evidence>
<keyword evidence="5" id="KW-0479">Metal-binding</keyword>
<evidence type="ECO:0000256" key="3">
    <source>
        <dbReference type="ARBA" id="ARBA00023122"/>
    </source>
</evidence>
<dbReference type="Proteomes" id="UP000249688">
    <property type="component" value="Unassembled WGS sequence"/>
</dbReference>
<dbReference type="Pfam" id="PF01380">
    <property type="entry name" value="SIS"/>
    <property type="match status" value="1"/>
</dbReference>
<dbReference type="FunFam" id="3.40.50.10490:FF:000011">
    <property type="entry name" value="Arabinose 5-phosphate isomerase"/>
    <property type="match status" value="1"/>
</dbReference>
<dbReference type="PANTHER" id="PTHR42745">
    <property type="match status" value="1"/>
</dbReference>
<evidence type="ECO:0000259" key="8">
    <source>
        <dbReference type="PROSITE" id="PS51371"/>
    </source>
</evidence>
<evidence type="ECO:0000259" key="9">
    <source>
        <dbReference type="PROSITE" id="PS51464"/>
    </source>
</evidence>
<evidence type="ECO:0000256" key="2">
    <source>
        <dbReference type="ARBA" id="ARBA00022737"/>
    </source>
</evidence>
<dbReference type="Gene3D" id="3.10.580.10">
    <property type="entry name" value="CBS-domain"/>
    <property type="match status" value="1"/>
</dbReference>
<protein>
    <submittedName>
        <fullName evidence="10">Arabinose-5-phosphate isomerase</fullName>
    </submittedName>
</protein>
<keyword evidence="11" id="KW-1185">Reference proteome</keyword>
<feature type="site" description="Catalytically relevant" evidence="6">
    <location>
        <position position="159"/>
    </location>
</feature>
<dbReference type="SUPFAM" id="SSF53697">
    <property type="entry name" value="SIS domain"/>
    <property type="match status" value="1"/>
</dbReference>
<proteinExistence type="inferred from homology"/>
<dbReference type="GO" id="GO:0046872">
    <property type="term" value="F:metal ion binding"/>
    <property type="evidence" value="ECO:0007669"/>
    <property type="project" value="UniProtKB-KW"/>
</dbReference>
<keyword evidence="5" id="KW-0862">Zinc</keyword>
<keyword evidence="3 7" id="KW-0129">CBS domain</keyword>
<sequence length="332" mass="34201">MATTPGQTTTDASIELGAAQRTLDLEIEGLRAVRTALSGELGQRLDQAATVIKATTGRVIVTGMGKSGHVARKITATMASTGTPASYVHPSEASHGDLGMIGVKDVVLALSWSGETPELGDIIAYSRRFGVPLIAITSGANSALGRAADVALILPAMEEACPNGLAPTTSTTMQLALGDALAVALLSGRGFSALDFREFHPGGKLGARLKAARELMHGAGDMPRIGDDATLSDAIVEMTGKRFGVTAVVDAAGHLVGVITDGDLRRAFKGGFTDQPVAAVMNRTPRVIPGSLLAQQALALMQEGKITSLFVVEDGRPIGILHLHDLLAAGVV</sequence>
<organism evidence="10 11">
    <name type="scientific">Humitalea rosea</name>
    <dbReference type="NCBI Taxonomy" id="990373"/>
    <lineage>
        <taxon>Bacteria</taxon>
        <taxon>Pseudomonadati</taxon>
        <taxon>Pseudomonadota</taxon>
        <taxon>Alphaproteobacteria</taxon>
        <taxon>Acetobacterales</taxon>
        <taxon>Roseomonadaceae</taxon>
        <taxon>Humitalea</taxon>
    </lineage>
</organism>
<dbReference type="InterPro" id="IPR000644">
    <property type="entry name" value="CBS_dom"/>
</dbReference>
<dbReference type="AlphaFoldDB" id="A0A2W7IUG0"/>
<dbReference type="PROSITE" id="PS51371">
    <property type="entry name" value="CBS"/>
    <property type="match status" value="2"/>
</dbReference>
<accession>A0A2W7IUG0</accession>
<dbReference type="Pfam" id="PF00571">
    <property type="entry name" value="CBS"/>
    <property type="match status" value="2"/>
</dbReference>
<evidence type="ECO:0000313" key="10">
    <source>
        <dbReference type="EMBL" id="PZW43117.1"/>
    </source>
</evidence>
<dbReference type="InterPro" id="IPR050986">
    <property type="entry name" value="GutQ/KpsF_isomerases"/>
</dbReference>
<dbReference type="OrthoDB" id="9762536at2"/>
<feature type="site" description="Catalytically relevant" evidence="6">
    <location>
        <position position="118"/>
    </location>
</feature>
<evidence type="ECO:0000313" key="11">
    <source>
        <dbReference type="Proteomes" id="UP000249688"/>
    </source>
</evidence>
<comment type="similarity">
    <text evidence="1 4">Belongs to the SIS family. GutQ/KpsF subfamily.</text>
</comment>
<reference evidence="10 11" key="1">
    <citation type="submission" date="2018-06" db="EMBL/GenBank/DDBJ databases">
        <title>Genomic Encyclopedia of Archaeal and Bacterial Type Strains, Phase II (KMG-II): from individual species to whole genera.</title>
        <authorList>
            <person name="Goeker M."/>
        </authorList>
    </citation>
    <scope>NUCLEOTIDE SEQUENCE [LARGE SCALE GENOMIC DNA]</scope>
    <source>
        <strain evidence="10 11">DSM 24525</strain>
    </source>
</reference>
<dbReference type="InterPro" id="IPR046342">
    <property type="entry name" value="CBS_dom_sf"/>
</dbReference>
<keyword evidence="2" id="KW-0677">Repeat</keyword>
<dbReference type="SMART" id="SM00116">
    <property type="entry name" value="CBS"/>
    <property type="match status" value="2"/>
</dbReference>
<dbReference type="Gene3D" id="3.40.50.10490">
    <property type="entry name" value="Glucose-6-phosphate isomerase like protein, domain 1"/>
    <property type="match status" value="1"/>
</dbReference>
<dbReference type="InterPro" id="IPR001347">
    <property type="entry name" value="SIS_dom"/>
</dbReference>
<feature type="binding site" evidence="5">
    <location>
        <position position="89"/>
    </location>
    <ligand>
        <name>Zn(2+)</name>
        <dbReference type="ChEBI" id="CHEBI:29105"/>
    </ligand>
</feature>
<name>A0A2W7IUG0_9PROT</name>
<dbReference type="GO" id="GO:0097367">
    <property type="term" value="F:carbohydrate derivative binding"/>
    <property type="evidence" value="ECO:0007669"/>
    <property type="project" value="InterPro"/>
</dbReference>
<feature type="site" description="Catalytically relevant" evidence="6">
    <location>
        <position position="200"/>
    </location>
</feature>
<comment type="caution">
    <text evidence="10">The sequence shown here is derived from an EMBL/GenBank/DDBJ whole genome shotgun (WGS) entry which is preliminary data.</text>
</comment>
<feature type="domain" description="CBS" evidence="8">
    <location>
        <begin position="281"/>
        <end position="332"/>
    </location>
</feature>
<feature type="site" description="Catalytically relevant" evidence="6">
    <location>
        <position position="66"/>
    </location>
</feature>
<feature type="domain" description="SIS" evidence="9">
    <location>
        <begin position="48"/>
        <end position="191"/>
    </location>
</feature>
<dbReference type="InterPro" id="IPR046348">
    <property type="entry name" value="SIS_dom_sf"/>
</dbReference>
<dbReference type="RefSeq" id="WP_111398992.1">
    <property type="nucleotide sequence ID" value="NZ_QKYU01000016.1"/>
</dbReference>
<gene>
    <name evidence="10" type="ORF">C8P66_11638</name>
</gene>
<dbReference type="InterPro" id="IPR004800">
    <property type="entry name" value="KdsD/KpsF-type"/>
</dbReference>
<evidence type="ECO:0000256" key="1">
    <source>
        <dbReference type="ARBA" id="ARBA00008165"/>
    </source>
</evidence>
<dbReference type="PIRSF" id="PIRSF004692">
    <property type="entry name" value="KdsD_KpsF"/>
    <property type="match status" value="1"/>
</dbReference>
<dbReference type="GO" id="GO:0005975">
    <property type="term" value="P:carbohydrate metabolic process"/>
    <property type="evidence" value="ECO:0007669"/>
    <property type="project" value="InterPro"/>
</dbReference>
<dbReference type="CDD" id="cd05014">
    <property type="entry name" value="SIS_Kpsf"/>
    <property type="match status" value="1"/>
</dbReference>